<name>A0ABC8TC39_9AQUA</name>
<comment type="caution">
    <text evidence="1">The sequence shown here is derived from an EMBL/GenBank/DDBJ whole genome shotgun (WGS) entry which is preliminary data.</text>
</comment>
<sequence>MDDFAGSCLGDGSSGDARGFLGDATTLHVENKGTLGSGEYRRDLGRIGEAKGDQEGDAYEIVGDTI</sequence>
<dbReference type="EMBL" id="CAUOFW020004724">
    <property type="protein sequence ID" value="CAK9166971.1"/>
    <property type="molecule type" value="Genomic_DNA"/>
</dbReference>
<accession>A0ABC8TC39</accession>
<dbReference type="Proteomes" id="UP001642360">
    <property type="component" value="Unassembled WGS sequence"/>
</dbReference>
<evidence type="ECO:0000313" key="1">
    <source>
        <dbReference type="EMBL" id="CAK9166971.1"/>
    </source>
</evidence>
<gene>
    <name evidence="1" type="ORF">ILEXP_LOCUS36216</name>
</gene>
<dbReference type="AlphaFoldDB" id="A0ABC8TC39"/>
<reference evidence="1 2" key="1">
    <citation type="submission" date="2024-02" db="EMBL/GenBank/DDBJ databases">
        <authorList>
            <person name="Vignale AGUSTIN F."/>
            <person name="Sosa J E."/>
            <person name="Modenutti C."/>
        </authorList>
    </citation>
    <scope>NUCLEOTIDE SEQUENCE [LARGE SCALE GENOMIC DNA]</scope>
</reference>
<evidence type="ECO:0000313" key="2">
    <source>
        <dbReference type="Proteomes" id="UP001642360"/>
    </source>
</evidence>
<protein>
    <submittedName>
        <fullName evidence="1">Uncharacterized protein</fullName>
    </submittedName>
</protein>
<keyword evidence="2" id="KW-1185">Reference proteome</keyword>
<organism evidence="1 2">
    <name type="scientific">Ilex paraguariensis</name>
    <name type="common">yerba mate</name>
    <dbReference type="NCBI Taxonomy" id="185542"/>
    <lineage>
        <taxon>Eukaryota</taxon>
        <taxon>Viridiplantae</taxon>
        <taxon>Streptophyta</taxon>
        <taxon>Embryophyta</taxon>
        <taxon>Tracheophyta</taxon>
        <taxon>Spermatophyta</taxon>
        <taxon>Magnoliopsida</taxon>
        <taxon>eudicotyledons</taxon>
        <taxon>Gunneridae</taxon>
        <taxon>Pentapetalae</taxon>
        <taxon>asterids</taxon>
        <taxon>campanulids</taxon>
        <taxon>Aquifoliales</taxon>
        <taxon>Aquifoliaceae</taxon>
        <taxon>Ilex</taxon>
    </lineage>
</organism>
<proteinExistence type="predicted"/>